<dbReference type="PROSITE" id="PS50802">
    <property type="entry name" value="OTU"/>
    <property type="match status" value="1"/>
</dbReference>
<dbReference type="InterPro" id="IPR047947">
    <property type="entry name" value="OTU4_OTU"/>
</dbReference>
<dbReference type="Proteomes" id="UP000593562">
    <property type="component" value="Unassembled WGS sequence"/>
</dbReference>
<dbReference type="Gene3D" id="3.90.70.80">
    <property type="match status" value="1"/>
</dbReference>
<evidence type="ECO:0000313" key="6">
    <source>
        <dbReference type="Proteomes" id="UP000593562"/>
    </source>
</evidence>
<dbReference type="FunFam" id="3.90.70.80:FF:000007">
    <property type="entry name" value="OTU domain-containing protein"/>
    <property type="match status" value="1"/>
</dbReference>
<keyword evidence="2 3" id="KW-0378">Hydrolase</keyword>
<dbReference type="PANTHER" id="PTHR13312:SF6">
    <property type="entry name" value="UBIQUITIN THIOESTERASE OTU"/>
    <property type="match status" value="1"/>
</dbReference>
<dbReference type="EC" id="3.4.19.12" evidence="3"/>
<dbReference type="AlphaFoldDB" id="A0A7J7DN49"/>
<dbReference type="SUPFAM" id="SSF54001">
    <property type="entry name" value="Cysteine proteinases"/>
    <property type="match status" value="1"/>
</dbReference>
<dbReference type="Pfam" id="PF02338">
    <property type="entry name" value="OTU"/>
    <property type="match status" value="1"/>
</dbReference>
<protein>
    <recommendedName>
        <fullName evidence="3">Ubiquitin thioesterase OTU</fullName>
        <ecNumber evidence="3">3.4.19.12</ecNumber>
    </recommendedName>
</protein>
<dbReference type="GO" id="GO:0036503">
    <property type="term" value="P:ERAD pathway"/>
    <property type="evidence" value="ECO:0007669"/>
    <property type="project" value="TreeGrafter"/>
</dbReference>
<dbReference type="InParanoid" id="A0A7J7DN49"/>
<organism evidence="5 6">
    <name type="scientific">Tripterygium wilfordii</name>
    <name type="common">Thunder God vine</name>
    <dbReference type="NCBI Taxonomy" id="458696"/>
    <lineage>
        <taxon>Eukaryota</taxon>
        <taxon>Viridiplantae</taxon>
        <taxon>Streptophyta</taxon>
        <taxon>Embryophyta</taxon>
        <taxon>Tracheophyta</taxon>
        <taxon>Spermatophyta</taxon>
        <taxon>Magnoliopsida</taxon>
        <taxon>eudicotyledons</taxon>
        <taxon>Gunneridae</taxon>
        <taxon>Pentapetalae</taxon>
        <taxon>rosids</taxon>
        <taxon>fabids</taxon>
        <taxon>Celastrales</taxon>
        <taxon>Celastraceae</taxon>
        <taxon>Tripterygium</taxon>
    </lineage>
</organism>
<sequence>MIPASTSICKKNVGGLSGCIRRQMGRSIRGVVSQGQPTTSCFGQNTWHSKISNVTFAVSRRVSRSSVVSFQTPQGNCFQLGFCKQMGNSCSLALKCLVNAEGSVKNFLDISSPRRSMSMRFLLPKQRVFSKIKCDVGPISWKRGCASAGFSFRMLTCYSSYKPTYAKADGGKKDEEDGCDLLYVKSSHGKRVYTDYTVIGIPGDGRCLFRSLAHGACLRSGKTAPKERLQKELADDLRARIADEFIKRREESEWFVEGDFDSYVAQMRKPRVWGGEPEMFMASHVLLMPITVYMRDDEAGGLISIAEYGQEYGKEDPIRVLYHGFGHYDALQIPGRKGSKSKL</sequence>
<dbReference type="CDD" id="cd22760">
    <property type="entry name" value="OTU_plant_OTU4-like"/>
    <property type="match status" value="1"/>
</dbReference>
<feature type="domain" description="OTU" evidence="4">
    <location>
        <begin position="196"/>
        <end position="334"/>
    </location>
</feature>
<evidence type="ECO:0000313" key="5">
    <source>
        <dbReference type="EMBL" id="KAF5747713.1"/>
    </source>
</evidence>
<comment type="subcellular location">
    <subcellularLocation>
        <location evidence="3">Cytoplasm</location>
    </subcellularLocation>
</comment>
<dbReference type="GO" id="GO:0005829">
    <property type="term" value="C:cytosol"/>
    <property type="evidence" value="ECO:0007669"/>
    <property type="project" value="TreeGrafter"/>
</dbReference>
<dbReference type="InterPro" id="IPR003323">
    <property type="entry name" value="OTU_dom"/>
</dbReference>
<dbReference type="GO" id="GO:0016579">
    <property type="term" value="P:protein deubiquitination"/>
    <property type="evidence" value="ECO:0007669"/>
    <property type="project" value="TreeGrafter"/>
</dbReference>
<comment type="catalytic activity">
    <reaction evidence="1 3">
        <text>Thiol-dependent hydrolysis of ester, thioester, amide, peptide and isopeptide bonds formed by the C-terminal Gly of ubiquitin (a 76-residue protein attached to proteins as an intracellular targeting signal).</text>
        <dbReference type="EC" id="3.4.19.12"/>
    </reaction>
</comment>
<comment type="function">
    <text evidence="3">Hydrolase that can remove conjugated ubiquitin from proteins and may therefore play an important regulatory role at the level of protein turnover by preventing degradation.</text>
</comment>
<evidence type="ECO:0000259" key="4">
    <source>
        <dbReference type="PROSITE" id="PS50802"/>
    </source>
</evidence>
<evidence type="ECO:0000256" key="3">
    <source>
        <dbReference type="RuleBase" id="RU367104"/>
    </source>
</evidence>
<proteinExistence type="predicted"/>
<evidence type="ECO:0000256" key="2">
    <source>
        <dbReference type="ARBA" id="ARBA00022801"/>
    </source>
</evidence>
<evidence type="ECO:0000256" key="1">
    <source>
        <dbReference type="ARBA" id="ARBA00000707"/>
    </source>
</evidence>
<comment type="caution">
    <text evidence="5">The sequence shown here is derived from an EMBL/GenBank/DDBJ whole genome shotgun (WGS) entry which is preliminary data.</text>
</comment>
<dbReference type="GO" id="GO:0005634">
    <property type="term" value="C:nucleus"/>
    <property type="evidence" value="ECO:0007669"/>
    <property type="project" value="TreeGrafter"/>
</dbReference>
<keyword evidence="6" id="KW-1185">Reference proteome</keyword>
<keyword evidence="3" id="KW-0645">Protease</keyword>
<accession>A0A7J7DN49</accession>
<dbReference type="EMBL" id="JAAARO010000005">
    <property type="protein sequence ID" value="KAF5747713.1"/>
    <property type="molecule type" value="Genomic_DNA"/>
</dbReference>
<dbReference type="InterPro" id="IPR038765">
    <property type="entry name" value="Papain-like_cys_pep_sf"/>
</dbReference>
<keyword evidence="3" id="KW-0963">Cytoplasm</keyword>
<gene>
    <name evidence="5" type="ORF">HS088_TW05G00440</name>
</gene>
<name>A0A7J7DN49_TRIWF</name>
<dbReference type="GO" id="GO:0030968">
    <property type="term" value="P:endoplasmic reticulum unfolded protein response"/>
    <property type="evidence" value="ECO:0007669"/>
    <property type="project" value="TreeGrafter"/>
</dbReference>
<keyword evidence="3" id="KW-0833">Ubl conjugation pathway</keyword>
<dbReference type="FunCoup" id="A0A7J7DN49">
    <property type="interactions" value="1086"/>
</dbReference>
<reference evidence="5 6" key="1">
    <citation type="journal article" date="2020" name="Nat. Commun.">
        <title>Genome of Tripterygium wilfordii and identification of cytochrome P450 involved in triptolide biosynthesis.</title>
        <authorList>
            <person name="Tu L."/>
            <person name="Su P."/>
            <person name="Zhang Z."/>
            <person name="Gao L."/>
            <person name="Wang J."/>
            <person name="Hu T."/>
            <person name="Zhou J."/>
            <person name="Zhang Y."/>
            <person name="Zhao Y."/>
            <person name="Liu Y."/>
            <person name="Song Y."/>
            <person name="Tong Y."/>
            <person name="Lu Y."/>
            <person name="Yang J."/>
            <person name="Xu C."/>
            <person name="Jia M."/>
            <person name="Peters R.J."/>
            <person name="Huang L."/>
            <person name="Gao W."/>
        </authorList>
    </citation>
    <scope>NUCLEOTIDE SEQUENCE [LARGE SCALE GENOMIC DNA]</scope>
    <source>
        <strain evidence="6">cv. XIE 37</strain>
        <tissue evidence="5">Leaf</tissue>
    </source>
</reference>
<dbReference type="GO" id="GO:0004843">
    <property type="term" value="F:cysteine-type deubiquitinase activity"/>
    <property type="evidence" value="ECO:0007669"/>
    <property type="project" value="UniProtKB-UniRule"/>
</dbReference>
<keyword evidence="3" id="KW-0788">Thiol protease</keyword>
<dbReference type="PANTHER" id="PTHR13312">
    <property type="entry name" value="HIV-INDUCED PROTEIN-7-LIKE PROTEASE"/>
    <property type="match status" value="1"/>
</dbReference>